<evidence type="ECO:0000256" key="3">
    <source>
        <dbReference type="ARBA" id="ARBA00022448"/>
    </source>
</evidence>
<feature type="transmembrane region" description="Helical" evidence="10">
    <location>
        <begin position="263"/>
        <end position="284"/>
    </location>
</feature>
<dbReference type="PRINTS" id="PR00171">
    <property type="entry name" value="SUGRTRNSPORT"/>
</dbReference>
<dbReference type="InterPro" id="IPR020846">
    <property type="entry name" value="MFS_dom"/>
</dbReference>
<feature type="region of interest" description="Disordered" evidence="9">
    <location>
        <begin position="1"/>
        <end position="98"/>
    </location>
</feature>
<feature type="compositionally biased region" description="Basic and acidic residues" evidence="9">
    <location>
        <begin position="80"/>
        <end position="97"/>
    </location>
</feature>
<proteinExistence type="inferred from homology"/>
<protein>
    <submittedName>
        <fullName evidence="12">Glucose transporter type 1</fullName>
    </submittedName>
</protein>
<feature type="compositionally biased region" description="Basic and acidic residues" evidence="9">
    <location>
        <begin position="59"/>
        <end position="73"/>
    </location>
</feature>
<keyword evidence="3 8" id="KW-0813">Transport</keyword>
<reference evidence="12 13" key="1">
    <citation type="submission" date="2024-03" db="EMBL/GenBank/DDBJ databases">
        <title>The Acrasis kona genome and developmental transcriptomes reveal deep origins of eukaryotic multicellular pathways.</title>
        <authorList>
            <person name="Sheikh S."/>
            <person name="Fu C.-J."/>
            <person name="Brown M.W."/>
            <person name="Baldauf S.L."/>
        </authorList>
    </citation>
    <scope>NUCLEOTIDE SEQUENCE [LARGE SCALE GENOMIC DNA]</scope>
    <source>
        <strain evidence="12 13">ATCC MYA-3509</strain>
    </source>
</reference>
<dbReference type="InterPro" id="IPR005828">
    <property type="entry name" value="MFS_sugar_transport-like"/>
</dbReference>
<evidence type="ECO:0000256" key="6">
    <source>
        <dbReference type="ARBA" id="ARBA00022989"/>
    </source>
</evidence>
<dbReference type="PANTHER" id="PTHR23503:SF8">
    <property type="entry name" value="FACILITATED GLUCOSE TRANSPORTER PROTEIN 1"/>
    <property type="match status" value="1"/>
</dbReference>
<feature type="transmembrane region" description="Helical" evidence="10">
    <location>
        <begin position="104"/>
        <end position="124"/>
    </location>
</feature>
<comment type="similarity">
    <text evidence="2 8">Belongs to the major facilitator superfamily. Sugar transporter (TC 2.A.1.1) family.</text>
</comment>
<accession>A0AAW2Z9U9</accession>
<feature type="transmembrane region" description="Helical" evidence="10">
    <location>
        <begin position="411"/>
        <end position="439"/>
    </location>
</feature>
<evidence type="ECO:0000256" key="7">
    <source>
        <dbReference type="ARBA" id="ARBA00023136"/>
    </source>
</evidence>
<evidence type="ECO:0000259" key="11">
    <source>
        <dbReference type="PROSITE" id="PS50850"/>
    </source>
</evidence>
<evidence type="ECO:0000256" key="1">
    <source>
        <dbReference type="ARBA" id="ARBA00004141"/>
    </source>
</evidence>
<keyword evidence="5 10" id="KW-0812">Transmembrane</keyword>
<feature type="transmembrane region" description="Helical" evidence="10">
    <location>
        <begin position="204"/>
        <end position="220"/>
    </location>
</feature>
<evidence type="ECO:0000256" key="9">
    <source>
        <dbReference type="SAM" id="MobiDB-lite"/>
    </source>
</evidence>
<dbReference type="GO" id="GO:0016020">
    <property type="term" value="C:membrane"/>
    <property type="evidence" value="ECO:0007669"/>
    <property type="project" value="UniProtKB-SubCell"/>
</dbReference>
<dbReference type="InterPro" id="IPR003663">
    <property type="entry name" value="Sugar/inositol_transpt"/>
</dbReference>
<dbReference type="InterPro" id="IPR045263">
    <property type="entry name" value="GLUT"/>
</dbReference>
<dbReference type="EMBL" id="JAOPGA020001209">
    <property type="protein sequence ID" value="KAL0486220.1"/>
    <property type="molecule type" value="Genomic_DNA"/>
</dbReference>
<keyword evidence="13" id="KW-1185">Reference proteome</keyword>
<dbReference type="InterPro" id="IPR036259">
    <property type="entry name" value="MFS_trans_sf"/>
</dbReference>
<feature type="transmembrane region" description="Helical" evidence="10">
    <location>
        <begin position="479"/>
        <end position="506"/>
    </location>
</feature>
<evidence type="ECO:0000256" key="10">
    <source>
        <dbReference type="SAM" id="Phobius"/>
    </source>
</evidence>
<keyword evidence="6 10" id="KW-1133">Transmembrane helix</keyword>
<comment type="caution">
    <text evidence="12">The sequence shown here is derived from an EMBL/GenBank/DDBJ whole genome shotgun (WGS) entry which is preliminary data.</text>
</comment>
<evidence type="ECO:0000256" key="2">
    <source>
        <dbReference type="ARBA" id="ARBA00010992"/>
    </source>
</evidence>
<feature type="transmembrane region" description="Helical" evidence="10">
    <location>
        <begin position="382"/>
        <end position="405"/>
    </location>
</feature>
<keyword evidence="4 12" id="KW-0762">Sugar transport</keyword>
<feature type="transmembrane region" description="Helical" evidence="10">
    <location>
        <begin position="550"/>
        <end position="569"/>
    </location>
</feature>
<feature type="transmembrane region" description="Helical" evidence="10">
    <location>
        <begin position="290"/>
        <end position="313"/>
    </location>
</feature>
<comment type="subcellular location">
    <subcellularLocation>
        <location evidence="1">Membrane</location>
        <topology evidence="1">Multi-pass membrane protein</topology>
    </subcellularLocation>
</comment>
<dbReference type="PROSITE" id="PS50850">
    <property type="entry name" value="MFS"/>
    <property type="match status" value="1"/>
</dbReference>
<dbReference type="GO" id="GO:0015149">
    <property type="term" value="F:hexose transmembrane transporter activity"/>
    <property type="evidence" value="ECO:0007669"/>
    <property type="project" value="TreeGrafter"/>
</dbReference>
<feature type="transmembrane region" description="Helical" evidence="10">
    <location>
        <begin position="226"/>
        <end position="251"/>
    </location>
</feature>
<dbReference type="NCBIfam" id="TIGR00879">
    <property type="entry name" value="SP"/>
    <property type="match status" value="1"/>
</dbReference>
<dbReference type="Proteomes" id="UP001431209">
    <property type="component" value="Unassembled WGS sequence"/>
</dbReference>
<dbReference type="PANTHER" id="PTHR23503">
    <property type="entry name" value="SOLUTE CARRIER FAMILY 2"/>
    <property type="match status" value="1"/>
</dbReference>
<evidence type="ECO:0000256" key="5">
    <source>
        <dbReference type="ARBA" id="ARBA00022692"/>
    </source>
</evidence>
<dbReference type="SUPFAM" id="SSF103473">
    <property type="entry name" value="MFS general substrate transporter"/>
    <property type="match status" value="1"/>
</dbReference>
<dbReference type="InterPro" id="IPR005829">
    <property type="entry name" value="Sugar_transporter_CS"/>
</dbReference>
<feature type="compositionally biased region" description="Polar residues" evidence="9">
    <location>
        <begin position="28"/>
        <end position="49"/>
    </location>
</feature>
<name>A0AAW2Z9U9_9EUKA</name>
<organism evidence="12 13">
    <name type="scientific">Acrasis kona</name>
    <dbReference type="NCBI Taxonomy" id="1008807"/>
    <lineage>
        <taxon>Eukaryota</taxon>
        <taxon>Discoba</taxon>
        <taxon>Heterolobosea</taxon>
        <taxon>Tetramitia</taxon>
        <taxon>Eutetramitia</taxon>
        <taxon>Acrasidae</taxon>
        <taxon>Acrasis</taxon>
    </lineage>
</organism>
<gene>
    <name evidence="12" type="ORF">AKO1_001898</name>
</gene>
<evidence type="ECO:0000256" key="4">
    <source>
        <dbReference type="ARBA" id="ARBA00022597"/>
    </source>
</evidence>
<feature type="domain" description="Major facilitator superfamily (MFS) profile" evidence="11">
    <location>
        <begin position="111"/>
        <end position="572"/>
    </location>
</feature>
<evidence type="ECO:0000313" key="12">
    <source>
        <dbReference type="EMBL" id="KAL0486220.1"/>
    </source>
</evidence>
<evidence type="ECO:0000256" key="8">
    <source>
        <dbReference type="RuleBase" id="RU003346"/>
    </source>
</evidence>
<feature type="transmembrane region" description="Helical" evidence="10">
    <location>
        <begin position="518"/>
        <end position="538"/>
    </location>
</feature>
<dbReference type="Gene3D" id="1.20.1250.20">
    <property type="entry name" value="MFS general substrate transporter like domains"/>
    <property type="match status" value="1"/>
</dbReference>
<keyword evidence="7 10" id="KW-0472">Membrane</keyword>
<feature type="transmembrane region" description="Helical" evidence="10">
    <location>
        <begin position="175"/>
        <end position="197"/>
    </location>
</feature>
<feature type="transmembrane region" description="Helical" evidence="10">
    <location>
        <begin position="451"/>
        <end position="473"/>
    </location>
</feature>
<dbReference type="Pfam" id="PF00083">
    <property type="entry name" value="Sugar_tr"/>
    <property type="match status" value="1"/>
</dbReference>
<evidence type="ECO:0000313" key="13">
    <source>
        <dbReference type="Proteomes" id="UP001431209"/>
    </source>
</evidence>
<feature type="region of interest" description="Disordered" evidence="9">
    <location>
        <begin position="579"/>
        <end position="612"/>
    </location>
</feature>
<sequence>MTIEDAKQVTQETMYPIPLDLDEEEVTPASSLSVPTSERLSINDTNSSPEPAVVQEGLDDARCSDDLSNEKSTEPGQPDQDPKDPLPEESSSVEKEPALPNQGWNITVVFVCLIFCLSALQNGYLSSVINSPRSAVQCGDWTDADGNPITEHPVAVPASYPGFMKECIPMNDVEWAVMVALFTIGGLIGGLSGGFFADLIGRRQFLWINNIFFMIAYFLMSCFSEFYVIIFGRLFAGIASGITTIVVPMYFAEMCPIRLIGSVGVFPQLAATVGILVSACMSIGLSTRPVGWRVLFGWLFIAPIIQMCLLPFCPESPKWYLFKRKNEDMAERSLQRLRRSNDVKEELLQLKEKEGVAAKDVDANAIQTTRLQRFRAMFRKNLIRPFIVAIGLQMIQQLCGVNVVFSYSTSFFVSAGLGNVATICSAIVALINVIATIAVVPVIDRVGRKTILIIGESICLFFFVLLVFCFIFLDYSPKPLGIVSVIGVIGFVIGFAASLGPIPWIVAAEMFPADVKPMLMGICIAVNWLCNFVVQVSFPSLQSSLRQYVFIPYAVVLLIGLIFTIFFVFETRGRSVADMSKPNEAQSDAQAEADNVEKTNPSEEEPVVEGTTVKDILEAHPENEEISCV</sequence>
<dbReference type="AlphaFoldDB" id="A0AAW2Z9U9"/>
<dbReference type="PROSITE" id="PS00216">
    <property type="entry name" value="SUGAR_TRANSPORT_1"/>
    <property type="match status" value="1"/>
</dbReference>